<dbReference type="Pfam" id="PF03171">
    <property type="entry name" value="2OG-FeII_Oxy"/>
    <property type="match status" value="1"/>
</dbReference>
<evidence type="ECO:0000313" key="11">
    <source>
        <dbReference type="EMBL" id="OAY79084.1"/>
    </source>
</evidence>
<feature type="domain" description="Fe2OG dioxygenase" evidence="10">
    <location>
        <begin position="140"/>
        <end position="244"/>
    </location>
</feature>
<protein>
    <recommendedName>
        <fullName evidence="7">2-oxoglutarate-dependent dioxygenase DAO</fullName>
    </recommendedName>
    <alternativeName>
        <fullName evidence="8">Protein DIOXYGENASE FOR AUXIN OXIDATION</fullName>
    </alternativeName>
</protein>
<dbReference type="RefSeq" id="XP_020085693.1">
    <property type="nucleotide sequence ID" value="XM_020230104.1"/>
</dbReference>
<evidence type="ECO:0000256" key="5">
    <source>
        <dbReference type="ARBA" id="ARBA00023004"/>
    </source>
</evidence>
<proteinExistence type="inferred from homology"/>
<evidence type="ECO:0000256" key="1">
    <source>
        <dbReference type="ARBA" id="ARBA00001961"/>
    </source>
</evidence>
<dbReference type="GO" id="GO:0051213">
    <property type="term" value="F:dioxygenase activity"/>
    <property type="evidence" value="ECO:0007669"/>
    <property type="project" value="UniProtKB-KW"/>
</dbReference>
<dbReference type="InterPro" id="IPR044861">
    <property type="entry name" value="IPNS-like_FE2OG_OXY"/>
</dbReference>
<dbReference type="Proteomes" id="UP000092600">
    <property type="component" value="Unassembled WGS sequence"/>
</dbReference>
<evidence type="ECO:0000256" key="6">
    <source>
        <dbReference type="ARBA" id="ARBA00054658"/>
    </source>
</evidence>
<dbReference type="InterPro" id="IPR027443">
    <property type="entry name" value="IPNS-like_sf"/>
</dbReference>
<dbReference type="Gramene" id="Aco002015.1.mrna1">
    <property type="protein sequence ID" value="Aco002015.1.mrna1"/>
    <property type="gene ID" value="Aco002015.1.path1"/>
</dbReference>
<evidence type="ECO:0000256" key="9">
    <source>
        <dbReference type="RuleBase" id="RU003682"/>
    </source>
</evidence>
<dbReference type="GO" id="GO:0046872">
    <property type="term" value="F:metal ion binding"/>
    <property type="evidence" value="ECO:0007669"/>
    <property type="project" value="UniProtKB-KW"/>
</dbReference>
<evidence type="ECO:0000256" key="3">
    <source>
        <dbReference type="ARBA" id="ARBA00022723"/>
    </source>
</evidence>
<name>A0A199VPU4_ANACO</name>
<gene>
    <name evidence="14" type="primary">LOC109708385</name>
    <name evidence="11" type="ORF">ACMD2_23681</name>
</gene>
<evidence type="ECO:0000313" key="14">
    <source>
        <dbReference type="RefSeq" id="XP_020085693.1"/>
    </source>
</evidence>
<comment type="function">
    <text evidence="6">2-oxoglutarate-dependent dioxygenase essential for auxin catabolism and maintenance of auxin homeostasis in reproductive organs. Catalyzes the irreversible oxidation of indole-3-acetic acid (IAA) to the biologically inactive 2-oxoindole-3-acetic acid (OxIAA).</text>
</comment>
<dbReference type="InterPro" id="IPR026992">
    <property type="entry name" value="DIOX_N"/>
</dbReference>
<evidence type="ECO:0000313" key="13">
    <source>
        <dbReference type="Proteomes" id="UP000515123"/>
    </source>
</evidence>
<dbReference type="Pfam" id="PF14226">
    <property type="entry name" value="DIOX_N"/>
    <property type="match status" value="1"/>
</dbReference>
<evidence type="ECO:0000256" key="4">
    <source>
        <dbReference type="ARBA" id="ARBA00023002"/>
    </source>
</evidence>
<comment type="similarity">
    <text evidence="2 9">Belongs to the iron/ascorbate-dependent oxidoreductase family.</text>
</comment>
<keyword evidence="3 9" id="KW-0479">Metal-binding</keyword>
<reference evidence="14" key="2">
    <citation type="submission" date="2025-04" db="UniProtKB">
        <authorList>
            <consortium name="RefSeq"/>
        </authorList>
    </citation>
    <scope>IDENTIFICATION</scope>
    <source>
        <tissue evidence="14">Leaf</tissue>
    </source>
</reference>
<keyword evidence="11" id="KW-0223">Dioxygenase</keyword>
<dbReference type="Proteomes" id="UP000515123">
    <property type="component" value="Linkage group 4"/>
</dbReference>
<organism evidence="11 12">
    <name type="scientific">Ananas comosus</name>
    <name type="common">Pineapple</name>
    <name type="synonym">Ananas ananas</name>
    <dbReference type="NCBI Taxonomy" id="4615"/>
    <lineage>
        <taxon>Eukaryota</taxon>
        <taxon>Viridiplantae</taxon>
        <taxon>Streptophyta</taxon>
        <taxon>Embryophyta</taxon>
        <taxon>Tracheophyta</taxon>
        <taxon>Spermatophyta</taxon>
        <taxon>Magnoliopsida</taxon>
        <taxon>Liliopsida</taxon>
        <taxon>Poales</taxon>
        <taxon>Bromeliaceae</taxon>
        <taxon>Bromelioideae</taxon>
        <taxon>Ananas</taxon>
    </lineage>
</organism>
<dbReference type="InterPro" id="IPR005123">
    <property type="entry name" value="Oxoglu/Fe-dep_dioxygenase_dom"/>
</dbReference>
<dbReference type="FunFam" id="2.60.120.330:FF:000017">
    <property type="entry name" value="2-oxoglutarate-dependent dioxygenase DAO"/>
    <property type="match status" value="1"/>
</dbReference>
<dbReference type="STRING" id="4615.A0A199VPU4"/>
<dbReference type="EMBL" id="LSRQ01001135">
    <property type="protein sequence ID" value="OAY79084.1"/>
    <property type="molecule type" value="Genomic_DNA"/>
</dbReference>
<dbReference type="PROSITE" id="PS51471">
    <property type="entry name" value="FE2OG_OXY"/>
    <property type="match status" value="1"/>
</dbReference>
<keyword evidence="13" id="KW-1185">Reference proteome</keyword>
<sequence>MVVIPVVDLAAEGRGQLLLDACRQPGCFRVVNHGIPAALQAEMKAAVRSLFELPDDVKLRNDHVIAGSGYVGPTIVNPLYEAFGLYDAASPADVDAFCSCLDAPPHLRETIRLYASHLHPLVANIASKIAESLGLVGCSFSDWPCQFRMNRYNFAPETVGSSGVQIHTDSGFLTVLQEDESVGGLEVMDANGTFAAVDPLPGSLLVNLGDVAKAWSNGMLHNVKHRVLCKEAATRISIALFLLAPKDGKVEAPAELVGSKIPRLYRSFYYEDYRKLRFSSGLRAGEALSLLAA</sequence>
<reference evidence="11 12" key="1">
    <citation type="journal article" date="2016" name="DNA Res.">
        <title>The draft genome of MD-2 pineapple using hybrid error correction of long reads.</title>
        <authorList>
            <person name="Redwan R.M."/>
            <person name="Saidin A."/>
            <person name="Kumar S.V."/>
        </authorList>
    </citation>
    <scope>NUCLEOTIDE SEQUENCE [LARGE SCALE GENOMIC DNA]</scope>
    <source>
        <strain evidence="12">cv. MD2</strain>
        <tissue evidence="11">Leaf</tissue>
    </source>
</reference>
<keyword evidence="4 9" id="KW-0560">Oxidoreductase</keyword>
<comment type="cofactor">
    <cofactor evidence="1">
        <name>L-ascorbate</name>
        <dbReference type="ChEBI" id="CHEBI:38290"/>
    </cofactor>
</comment>
<dbReference type="AlphaFoldDB" id="A0A199VPU4"/>
<dbReference type="PANTHER" id="PTHR47990">
    <property type="entry name" value="2-OXOGLUTARATE (2OG) AND FE(II)-DEPENDENT OXYGENASE SUPERFAMILY PROTEIN-RELATED"/>
    <property type="match status" value="1"/>
</dbReference>
<keyword evidence="5 9" id="KW-0408">Iron</keyword>
<dbReference type="GeneID" id="109708385"/>
<dbReference type="InterPro" id="IPR050231">
    <property type="entry name" value="Iron_ascorbate_oxido_reductase"/>
</dbReference>
<dbReference type="Gene3D" id="2.60.120.330">
    <property type="entry name" value="B-lactam Antibiotic, Isopenicillin N Synthase, Chain"/>
    <property type="match status" value="1"/>
</dbReference>
<dbReference type="OrthoDB" id="288590at2759"/>
<evidence type="ECO:0000256" key="7">
    <source>
        <dbReference type="ARBA" id="ARBA00074102"/>
    </source>
</evidence>
<evidence type="ECO:0000259" key="10">
    <source>
        <dbReference type="PROSITE" id="PS51471"/>
    </source>
</evidence>
<evidence type="ECO:0000313" key="12">
    <source>
        <dbReference type="Proteomes" id="UP000092600"/>
    </source>
</evidence>
<evidence type="ECO:0000256" key="8">
    <source>
        <dbReference type="ARBA" id="ARBA00076740"/>
    </source>
</evidence>
<accession>A0A199VPU4</accession>
<dbReference type="SUPFAM" id="SSF51197">
    <property type="entry name" value="Clavaminate synthase-like"/>
    <property type="match status" value="1"/>
</dbReference>
<evidence type="ECO:0000256" key="2">
    <source>
        <dbReference type="ARBA" id="ARBA00008056"/>
    </source>
</evidence>